<dbReference type="Proteomes" id="UP000594260">
    <property type="component" value="Unplaced"/>
</dbReference>
<evidence type="ECO:0000256" key="1">
    <source>
        <dbReference type="ARBA" id="ARBA00022884"/>
    </source>
</evidence>
<feature type="domain" description="RRM" evidence="4">
    <location>
        <begin position="27"/>
        <end position="104"/>
    </location>
</feature>
<evidence type="ECO:0000313" key="6">
    <source>
        <dbReference type="Proteomes" id="UP000594260"/>
    </source>
</evidence>
<proteinExistence type="predicted"/>
<keyword evidence="1 2" id="KW-0694">RNA-binding</keyword>
<keyword evidence="6" id="KW-1185">Reference proteome</keyword>
<dbReference type="PROSITE" id="PS50102">
    <property type="entry name" value="RRM"/>
    <property type="match status" value="1"/>
</dbReference>
<dbReference type="SUPFAM" id="SSF54928">
    <property type="entry name" value="RNA-binding domain, RBD"/>
    <property type="match status" value="1"/>
</dbReference>
<dbReference type="InParanoid" id="A0A7M7J1R0"/>
<dbReference type="InterPro" id="IPR035979">
    <property type="entry name" value="RBD_domain_sf"/>
</dbReference>
<dbReference type="RefSeq" id="XP_022645611.1">
    <property type="nucleotide sequence ID" value="XM_022789876.1"/>
</dbReference>
<reference evidence="5" key="1">
    <citation type="submission" date="2021-01" db="UniProtKB">
        <authorList>
            <consortium name="EnsemblMetazoa"/>
        </authorList>
    </citation>
    <scope>IDENTIFICATION</scope>
</reference>
<dbReference type="KEGG" id="vde:111243787"/>
<dbReference type="GO" id="GO:0003723">
    <property type="term" value="F:RNA binding"/>
    <property type="evidence" value="ECO:0007669"/>
    <property type="project" value="UniProtKB-UniRule"/>
</dbReference>
<accession>A0A7M7J1R0</accession>
<sequence>MMANRKTTRGAGSTPDQGNGAHADWENSVHVFALPKDVTEQELRSLFEERGFQVRRIIMKSRHPNTSSIVSFDNERIVENLLRVHKNRHFAMRSKYVSVERASNNYSLPPRTGYVKLYAQNMESSQDRLTSSRTEATEQRPASPGTSSSASKPQFAWSATMDPHEGFSEIEDKLINTESYGTLPQHSMYAAHSYNSYPIAAPIYPYQPYVLIRQDAHSFQQDNQMYPHGAQWAPHIRQFHVHGWSPVNDNGEPLTTHYIHASRPEEAIRVERNRGPLLETPRPTAPDPTCVPVGVQPPSDVMYPEKDVYCSTYFSAITNSASYGNYFVAQCILPAYIYSHPVTNQLYYVFSSLPSYQPQYYNKPVRFESPLGPGDIPYTLRSAEEADLIYPLPGNSTVDASTIETLSQYENMQIIKPLVESGNLDSYETIDNIASGKKAGNVRPPGNASRSFL</sequence>
<evidence type="ECO:0000313" key="5">
    <source>
        <dbReference type="EnsemblMetazoa" id="XP_022645611"/>
    </source>
</evidence>
<evidence type="ECO:0000259" key="4">
    <source>
        <dbReference type="PROSITE" id="PS50102"/>
    </source>
</evidence>
<dbReference type="AlphaFoldDB" id="A0A7M7J1R0"/>
<evidence type="ECO:0000256" key="2">
    <source>
        <dbReference type="PROSITE-ProRule" id="PRU00176"/>
    </source>
</evidence>
<dbReference type="EnsemblMetazoa" id="XM_022789876">
    <property type="protein sequence ID" value="XP_022645611"/>
    <property type="gene ID" value="LOC111243787"/>
</dbReference>
<dbReference type="InterPro" id="IPR000504">
    <property type="entry name" value="RRM_dom"/>
</dbReference>
<protein>
    <recommendedName>
        <fullName evidence="4">RRM domain-containing protein</fullName>
    </recommendedName>
</protein>
<feature type="region of interest" description="Disordered" evidence="3">
    <location>
        <begin position="1"/>
        <end position="22"/>
    </location>
</feature>
<feature type="compositionally biased region" description="Polar residues" evidence="3">
    <location>
        <begin position="125"/>
        <end position="134"/>
    </location>
</feature>
<name>A0A7M7J1R0_VARDE</name>
<evidence type="ECO:0000256" key="3">
    <source>
        <dbReference type="SAM" id="MobiDB-lite"/>
    </source>
</evidence>
<dbReference type="GeneID" id="111243787"/>
<organism evidence="5 6">
    <name type="scientific">Varroa destructor</name>
    <name type="common">Honeybee mite</name>
    <dbReference type="NCBI Taxonomy" id="109461"/>
    <lineage>
        <taxon>Eukaryota</taxon>
        <taxon>Metazoa</taxon>
        <taxon>Ecdysozoa</taxon>
        <taxon>Arthropoda</taxon>
        <taxon>Chelicerata</taxon>
        <taxon>Arachnida</taxon>
        <taxon>Acari</taxon>
        <taxon>Parasitiformes</taxon>
        <taxon>Mesostigmata</taxon>
        <taxon>Gamasina</taxon>
        <taxon>Dermanyssoidea</taxon>
        <taxon>Varroidae</taxon>
        <taxon>Varroa</taxon>
    </lineage>
</organism>
<dbReference type="InterPro" id="IPR012677">
    <property type="entry name" value="Nucleotide-bd_a/b_plait_sf"/>
</dbReference>
<dbReference type="Gene3D" id="3.30.70.330">
    <property type="match status" value="1"/>
</dbReference>
<feature type="region of interest" description="Disordered" evidence="3">
    <location>
        <begin position="125"/>
        <end position="154"/>
    </location>
</feature>